<proteinExistence type="predicted"/>
<dbReference type="EMBL" id="CM056818">
    <property type="protein sequence ID" value="KAJ8623518.1"/>
    <property type="molecule type" value="Genomic_DNA"/>
</dbReference>
<keyword evidence="2" id="KW-1185">Reference proteome</keyword>
<evidence type="ECO:0000313" key="2">
    <source>
        <dbReference type="Proteomes" id="UP001234297"/>
    </source>
</evidence>
<evidence type="ECO:0000313" key="1">
    <source>
        <dbReference type="EMBL" id="KAJ8623518.1"/>
    </source>
</evidence>
<reference evidence="1 2" key="1">
    <citation type="journal article" date="2022" name="Hortic Res">
        <title>A haplotype resolved chromosomal level avocado genome allows analysis of novel avocado genes.</title>
        <authorList>
            <person name="Nath O."/>
            <person name="Fletcher S.J."/>
            <person name="Hayward A."/>
            <person name="Shaw L.M."/>
            <person name="Masouleh A.K."/>
            <person name="Furtado A."/>
            <person name="Henry R.J."/>
            <person name="Mitter N."/>
        </authorList>
    </citation>
    <scope>NUCLEOTIDE SEQUENCE [LARGE SCALE GENOMIC DNA]</scope>
    <source>
        <strain evidence="2">cv. Hass</strain>
    </source>
</reference>
<protein>
    <submittedName>
        <fullName evidence="1">Uncharacterized protein</fullName>
    </submittedName>
</protein>
<accession>A0ACC2KRB7</accession>
<comment type="caution">
    <text evidence="1">The sequence shown here is derived from an EMBL/GenBank/DDBJ whole genome shotgun (WGS) entry which is preliminary data.</text>
</comment>
<name>A0ACC2KRB7_PERAE</name>
<dbReference type="Proteomes" id="UP001234297">
    <property type="component" value="Chromosome 10"/>
</dbReference>
<organism evidence="1 2">
    <name type="scientific">Persea americana</name>
    <name type="common">Avocado</name>
    <dbReference type="NCBI Taxonomy" id="3435"/>
    <lineage>
        <taxon>Eukaryota</taxon>
        <taxon>Viridiplantae</taxon>
        <taxon>Streptophyta</taxon>
        <taxon>Embryophyta</taxon>
        <taxon>Tracheophyta</taxon>
        <taxon>Spermatophyta</taxon>
        <taxon>Magnoliopsida</taxon>
        <taxon>Magnoliidae</taxon>
        <taxon>Laurales</taxon>
        <taxon>Lauraceae</taxon>
        <taxon>Persea</taxon>
    </lineage>
</organism>
<gene>
    <name evidence="1" type="ORF">MRB53_032047</name>
</gene>
<sequence length="184" mass="20165">MLTDFDNFNSAWALSVAHSAPRQQLLGHHSTKPEVLYIILFLLAGNEPESVISVLVNAVRRGSLLSFPAVLSLFGWPIKQAVNVIQIFNDASEMYRGKSLAWPCGSDELNSIGNRNTTQSASRGIFSLERKCNHYTNRGRAALLMPMSCSLTPRQHSIPLTVTVQSPPCPDMGVSRDAIACLLL</sequence>